<comment type="similarity">
    <text evidence="1">Belongs to the bacterial ribosomal protein bL34 family.</text>
</comment>
<dbReference type="STRING" id="45607.A0A2T0FER3"/>
<comment type="caution">
    <text evidence="5">The sequence shown here is derived from an EMBL/GenBank/DDBJ whole genome shotgun (WGS) entry which is preliminary data.</text>
</comment>
<evidence type="ECO:0000256" key="4">
    <source>
        <dbReference type="ARBA" id="ARBA00035274"/>
    </source>
</evidence>
<protein>
    <recommendedName>
        <fullName evidence="4">Large ribosomal subunit protein bL34m</fullName>
    </recommendedName>
</protein>
<dbReference type="AlphaFoldDB" id="A0A2T0FER3"/>
<keyword evidence="2 5" id="KW-0689">Ribosomal protein</keyword>
<accession>A0A2T0FER3</accession>
<evidence type="ECO:0000256" key="3">
    <source>
        <dbReference type="ARBA" id="ARBA00023274"/>
    </source>
</evidence>
<dbReference type="Proteomes" id="UP000238350">
    <property type="component" value="Unassembled WGS sequence"/>
</dbReference>
<dbReference type="FunFam" id="1.10.287.3980:FF:000001">
    <property type="entry name" value="Mitochondrial ribosomal protein L34"/>
    <property type="match status" value="1"/>
</dbReference>
<dbReference type="GO" id="GO:0003735">
    <property type="term" value="F:structural constituent of ribosome"/>
    <property type="evidence" value="ECO:0007669"/>
    <property type="project" value="InterPro"/>
</dbReference>
<evidence type="ECO:0000256" key="2">
    <source>
        <dbReference type="ARBA" id="ARBA00022980"/>
    </source>
</evidence>
<dbReference type="GeneID" id="36514855"/>
<dbReference type="PANTHER" id="PTHR14503:SF4">
    <property type="entry name" value="LARGE RIBOSOMAL SUBUNIT PROTEIN BL34M"/>
    <property type="match status" value="1"/>
</dbReference>
<keyword evidence="3" id="KW-0687">Ribonucleoprotein</keyword>
<dbReference type="NCBIfam" id="TIGR01030">
    <property type="entry name" value="rpmH_bact"/>
    <property type="match status" value="1"/>
</dbReference>
<dbReference type="OrthoDB" id="431691at2759"/>
<dbReference type="Pfam" id="PF00468">
    <property type="entry name" value="Ribosomal_L34"/>
    <property type="match status" value="1"/>
</dbReference>
<dbReference type="Gene3D" id="1.10.287.3980">
    <property type="match status" value="1"/>
</dbReference>
<keyword evidence="6" id="KW-1185">Reference proteome</keyword>
<gene>
    <name evidence="5" type="ORF">B9G98_01106</name>
</gene>
<dbReference type="RefSeq" id="XP_024663432.1">
    <property type="nucleotide sequence ID" value="XM_024807664.1"/>
</dbReference>
<sequence>MFRLVSRLGVKQFSTIARPLARPQILNKQAAVCVVPRAHAAAPMETVGVPMATPTLSLLGQMGMLGQLRFKSRGNTYQPSMIRRKRRAGFLARLRTKGGRKILARRRAKGRWFLTY</sequence>
<dbReference type="HAMAP" id="MF_00391">
    <property type="entry name" value="Ribosomal_bL34"/>
    <property type="match status" value="1"/>
</dbReference>
<dbReference type="GO" id="GO:0006412">
    <property type="term" value="P:translation"/>
    <property type="evidence" value="ECO:0007669"/>
    <property type="project" value="InterPro"/>
</dbReference>
<dbReference type="InterPro" id="IPR000271">
    <property type="entry name" value="Ribosomal_bL34"/>
</dbReference>
<reference evidence="5 6" key="1">
    <citation type="submission" date="2017-04" db="EMBL/GenBank/DDBJ databases">
        <title>Genome sequencing of [Candida] sorbophila.</title>
        <authorList>
            <person name="Ahn J.O."/>
        </authorList>
    </citation>
    <scope>NUCLEOTIDE SEQUENCE [LARGE SCALE GENOMIC DNA]</scope>
    <source>
        <strain evidence="5 6">DS02</strain>
    </source>
</reference>
<organism evidence="5 6">
    <name type="scientific">Wickerhamiella sorbophila</name>
    <dbReference type="NCBI Taxonomy" id="45607"/>
    <lineage>
        <taxon>Eukaryota</taxon>
        <taxon>Fungi</taxon>
        <taxon>Dikarya</taxon>
        <taxon>Ascomycota</taxon>
        <taxon>Saccharomycotina</taxon>
        <taxon>Dipodascomycetes</taxon>
        <taxon>Dipodascales</taxon>
        <taxon>Trichomonascaceae</taxon>
        <taxon>Wickerhamiella</taxon>
    </lineage>
</organism>
<dbReference type="PANTHER" id="PTHR14503">
    <property type="entry name" value="MITOCHONDRIAL RIBOSOMAL PROTEIN 34 FAMILY MEMBER"/>
    <property type="match status" value="1"/>
</dbReference>
<evidence type="ECO:0000313" key="6">
    <source>
        <dbReference type="Proteomes" id="UP000238350"/>
    </source>
</evidence>
<evidence type="ECO:0000313" key="5">
    <source>
        <dbReference type="EMBL" id="PRT53486.1"/>
    </source>
</evidence>
<dbReference type="EMBL" id="NDIQ01000001">
    <property type="protein sequence ID" value="PRT53486.1"/>
    <property type="molecule type" value="Genomic_DNA"/>
</dbReference>
<dbReference type="GO" id="GO:0005762">
    <property type="term" value="C:mitochondrial large ribosomal subunit"/>
    <property type="evidence" value="ECO:0007669"/>
    <property type="project" value="TreeGrafter"/>
</dbReference>
<name>A0A2T0FER3_9ASCO</name>
<proteinExistence type="inferred from homology"/>
<evidence type="ECO:0000256" key="1">
    <source>
        <dbReference type="ARBA" id="ARBA00010111"/>
    </source>
</evidence>